<dbReference type="CDD" id="cd06170">
    <property type="entry name" value="LuxR_C_like"/>
    <property type="match status" value="1"/>
</dbReference>
<dbReference type="GO" id="GO:0003677">
    <property type="term" value="F:DNA binding"/>
    <property type="evidence" value="ECO:0007669"/>
    <property type="project" value="UniProtKB-KW"/>
</dbReference>
<dbReference type="CDD" id="cd17535">
    <property type="entry name" value="REC_NarL-like"/>
    <property type="match status" value="1"/>
</dbReference>
<dbReference type="STRING" id="1666911.HLUCCA11_08065"/>
<dbReference type="PANTHER" id="PTHR43214:SF43">
    <property type="entry name" value="TWO-COMPONENT RESPONSE REGULATOR"/>
    <property type="match status" value="1"/>
</dbReference>
<reference evidence="7 8" key="1">
    <citation type="submission" date="2015-09" db="EMBL/GenBank/DDBJ databases">
        <title>Identification and resolution of microdiversity through metagenomic sequencing of parallel consortia.</title>
        <authorList>
            <person name="Nelson W.C."/>
            <person name="Romine M.F."/>
            <person name="Lindemann S.R."/>
        </authorList>
    </citation>
    <scope>NUCLEOTIDE SEQUENCE [LARGE SCALE GENOMIC DNA]</scope>
    <source>
        <strain evidence="7">Ana</strain>
    </source>
</reference>
<dbReference type="Proteomes" id="UP000050465">
    <property type="component" value="Unassembled WGS sequence"/>
</dbReference>
<dbReference type="InterPro" id="IPR000792">
    <property type="entry name" value="Tscrpt_reg_LuxR_C"/>
</dbReference>
<evidence type="ECO:0000259" key="6">
    <source>
        <dbReference type="PROSITE" id="PS50110"/>
    </source>
</evidence>
<dbReference type="EMBL" id="LJZR01000008">
    <property type="protein sequence ID" value="KPQ36159.1"/>
    <property type="molecule type" value="Genomic_DNA"/>
</dbReference>
<feature type="compositionally biased region" description="Polar residues" evidence="4">
    <location>
        <begin position="139"/>
        <end position="160"/>
    </location>
</feature>
<evidence type="ECO:0000259" key="5">
    <source>
        <dbReference type="PROSITE" id="PS50043"/>
    </source>
</evidence>
<dbReference type="InterPro" id="IPR039420">
    <property type="entry name" value="WalR-like"/>
</dbReference>
<comment type="caution">
    <text evidence="7">The sequence shown here is derived from an EMBL/GenBank/DDBJ whole genome shotgun (WGS) entry which is preliminary data.</text>
</comment>
<accession>A0A0P8DHP5</accession>
<feature type="region of interest" description="Disordered" evidence="4">
    <location>
        <begin position="139"/>
        <end position="175"/>
    </location>
</feature>
<evidence type="ECO:0000256" key="2">
    <source>
        <dbReference type="ARBA" id="ARBA00023125"/>
    </source>
</evidence>
<dbReference type="InterPro" id="IPR001789">
    <property type="entry name" value="Sig_transdc_resp-reg_receiver"/>
</dbReference>
<dbReference type="PROSITE" id="PS50043">
    <property type="entry name" value="HTH_LUXR_2"/>
    <property type="match status" value="1"/>
</dbReference>
<dbReference type="Pfam" id="PF00072">
    <property type="entry name" value="Response_reg"/>
    <property type="match status" value="1"/>
</dbReference>
<dbReference type="PANTHER" id="PTHR43214">
    <property type="entry name" value="TWO-COMPONENT RESPONSE REGULATOR"/>
    <property type="match status" value="1"/>
</dbReference>
<dbReference type="SMART" id="SM00448">
    <property type="entry name" value="REC"/>
    <property type="match status" value="1"/>
</dbReference>
<sequence>MINILIVEDQKLIREGLKALLSLEADLTITGEAENGQLALALLNQLPPDQFPQVALLDMRMPVMDGVATAAALRDRYPDIQVLVLTTFDDDELIAQAMAVGAQGYLLKDTPSEELAMAIRSVAKGYSHFGPGIVQKMMGTQSGTQPGTQPGTQSSAQLASDRSIGAVSQPPIPPEVEALTPREKEVFSCIGQGASNREIAQQLHLSEGTVKNHVTNILGRLGLRDRTQVALLAQSIQHEDPSGPIER</sequence>
<feature type="modified residue" description="4-aspartylphosphate" evidence="3">
    <location>
        <position position="58"/>
    </location>
</feature>
<feature type="domain" description="HTH luxR-type" evidence="5">
    <location>
        <begin position="172"/>
        <end position="237"/>
    </location>
</feature>
<evidence type="ECO:0000256" key="4">
    <source>
        <dbReference type="SAM" id="MobiDB-lite"/>
    </source>
</evidence>
<dbReference type="PROSITE" id="PS50110">
    <property type="entry name" value="RESPONSE_REGULATORY"/>
    <property type="match status" value="1"/>
</dbReference>
<dbReference type="SMART" id="SM00421">
    <property type="entry name" value="HTH_LUXR"/>
    <property type="match status" value="1"/>
</dbReference>
<dbReference type="InterPro" id="IPR016032">
    <property type="entry name" value="Sig_transdc_resp-reg_C-effctor"/>
</dbReference>
<dbReference type="GO" id="GO:0000160">
    <property type="term" value="P:phosphorelay signal transduction system"/>
    <property type="evidence" value="ECO:0007669"/>
    <property type="project" value="InterPro"/>
</dbReference>
<organism evidence="7 8">
    <name type="scientific">Phormidesmis priestleyi Ana</name>
    <dbReference type="NCBI Taxonomy" id="1666911"/>
    <lineage>
        <taxon>Bacteria</taxon>
        <taxon>Bacillati</taxon>
        <taxon>Cyanobacteriota</taxon>
        <taxon>Cyanophyceae</taxon>
        <taxon>Leptolyngbyales</taxon>
        <taxon>Leptolyngbyaceae</taxon>
        <taxon>Phormidesmis</taxon>
    </lineage>
</organism>
<feature type="domain" description="Response regulatory" evidence="6">
    <location>
        <begin position="3"/>
        <end position="123"/>
    </location>
</feature>
<dbReference type="SUPFAM" id="SSF52172">
    <property type="entry name" value="CheY-like"/>
    <property type="match status" value="1"/>
</dbReference>
<dbReference type="SUPFAM" id="SSF46894">
    <property type="entry name" value="C-terminal effector domain of the bipartite response regulators"/>
    <property type="match status" value="1"/>
</dbReference>
<dbReference type="InterPro" id="IPR058245">
    <property type="entry name" value="NreC/VraR/RcsB-like_REC"/>
</dbReference>
<dbReference type="GO" id="GO:0006355">
    <property type="term" value="P:regulation of DNA-templated transcription"/>
    <property type="evidence" value="ECO:0007669"/>
    <property type="project" value="InterPro"/>
</dbReference>
<proteinExistence type="predicted"/>
<dbReference type="PATRIC" id="fig|1666911.3.peg.3927"/>
<dbReference type="InterPro" id="IPR011006">
    <property type="entry name" value="CheY-like_superfamily"/>
</dbReference>
<keyword evidence="2" id="KW-0238">DNA-binding</keyword>
<dbReference type="PROSITE" id="PS00622">
    <property type="entry name" value="HTH_LUXR_1"/>
    <property type="match status" value="1"/>
</dbReference>
<evidence type="ECO:0000313" key="7">
    <source>
        <dbReference type="EMBL" id="KPQ36159.1"/>
    </source>
</evidence>
<name>A0A0P8DHP5_9CYAN</name>
<protein>
    <submittedName>
        <fullName evidence="7">Two component transcriptional regulator, LuxR family</fullName>
    </submittedName>
</protein>
<dbReference type="Pfam" id="PF00196">
    <property type="entry name" value="GerE"/>
    <property type="match status" value="1"/>
</dbReference>
<dbReference type="PRINTS" id="PR00038">
    <property type="entry name" value="HTHLUXR"/>
</dbReference>
<keyword evidence="1 3" id="KW-0597">Phosphoprotein</keyword>
<dbReference type="AlphaFoldDB" id="A0A0P8DHP5"/>
<dbReference type="Gene3D" id="3.40.50.2300">
    <property type="match status" value="1"/>
</dbReference>
<evidence type="ECO:0000256" key="1">
    <source>
        <dbReference type="ARBA" id="ARBA00022553"/>
    </source>
</evidence>
<evidence type="ECO:0000256" key="3">
    <source>
        <dbReference type="PROSITE-ProRule" id="PRU00169"/>
    </source>
</evidence>
<gene>
    <name evidence="7" type="ORF">HLUCCA11_08065</name>
</gene>
<evidence type="ECO:0000313" key="8">
    <source>
        <dbReference type="Proteomes" id="UP000050465"/>
    </source>
</evidence>